<evidence type="ECO:0000256" key="5">
    <source>
        <dbReference type="ARBA" id="ARBA00023136"/>
    </source>
</evidence>
<dbReference type="EMBL" id="KU702633">
    <property type="protein sequence ID" value="AMM70660.1"/>
    <property type="molecule type" value="mRNA"/>
</dbReference>
<dbReference type="GO" id="GO:0005886">
    <property type="term" value="C:plasma membrane"/>
    <property type="evidence" value="ECO:0007669"/>
    <property type="project" value="UniProtKB-SubCell"/>
</dbReference>
<dbReference type="SUPFAM" id="SSF53850">
    <property type="entry name" value="Periplasmic binding protein-like II"/>
    <property type="match status" value="1"/>
</dbReference>
<dbReference type="InterPro" id="IPR052192">
    <property type="entry name" value="Insect_Ionotropic_Sensory_Rcpt"/>
</dbReference>
<proteinExistence type="evidence at transcript level"/>
<evidence type="ECO:0000256" key="6">
    <source>
        <dbReference type="ARBA" id="ARBA00023170"/>
    </source>
</evidence>
<dbReference type="PANTHER" id="PTHR42643:SF32">
    <property type="entry name" value="IONOTROPIC RECEPTOR 31A, ISOFORM C-RELATED"/>
    <property type="match status" value="1"/>
</dbReference>
<evidence type="ECO:0000256" key="2">
    <source>
        <dbReference type="ARBA" id="ARBA00022475"/>
    </source>
</evidence>
<evidence type="ECO:0000256" key="1">
    <source>
        <dbReference type="ARBA" id="ARBA00004651"/>
    </source>
</evidence>
<evidence type="ECO:0000313" key="9">
    <source>
        <dbReference type="EMBL" id="AMM70660.1"/>
    </source>
</evidence>
<keyword evidence="4 8" id="KW-1133">Transmembrane helix</keyword>
<feature type="transmembrane region" description="Helical" evidence="8">
    <location>
        <begin position="357"/>
        <end position="380"/>
    </location>
</feature>
<evidence type="ECO:0000256" key="7">
    <source>
        <dbReference type="ARBA" id="ARBA00023180"/>
    </source>
</evidence>
<evidence type="ECO:0000256" key="4">
    <source>
        <dbReference type="ARBA" id="ARBA00022989"/>
    </source>
</evidence>
<keyword evidence="7" id="KW-0325">Glycoprotein</keyword>
<protein>
    <submittedName>
        <fullName evidence="9">Ionotropic receptor 31a</fullName>
    </submittedName>
</protein>
<keyword evidence="3 8" id="KW-0812">Transmembrane</keyword>
<dbReference type="AlphaFoldDB" id="A0A140G9I1"/>
<accession>A0A140G9I1</accession>
<gene>
    <name evidence="9" type="primary">IR31a</name>
</gene>
<dbReference type="Gene3D" id="1.10.287.70">
    <property type="match status" value="1"/>
</dbReference>
<organism evidence="9">
    <name type="scientific">Heliconius melpomene rosina</name>
    <dbReference type="NCBI Taxonomy" id="171916"/>
    <lineage>
        <taxon>Eukaryota</taxon>
        <taxon>Metazoa</taxon>
        <taxon>Ecdysozoa</taxon>
        <taxon>Arthropoda</taxon>
        <taxon>Hexapoda</taxon>
        <taxon>Insecta</taxon>
        <taxon>Pterygota</taxon>
        <taxon>Neoptera</taxon>
        <taxon>Endopterygota</taxon>
        <taxon>Lepidoptera</taxon>
        <taxon>Glossata</taxon>
        <taxon>Ditrysia</taxon>
        <taxon>Papilionoidea</taxon>
        <taxon>Nymphalidae</taxon>
        <taxon>Heliconiinae</taxon>
        <taxon>Heliconiini</taxon>
        <taxon>Heliconius</taxon>
    </lineage>
</organism>
<dbReference type="PANTHER" id="PTHR42643">
    <property type="entry name" value="IONOTROPIC RECEPTOR 20A-RELATED"/>
    <property type="match status" value="1"/>
</dbReference>
<keyword evidence="2" id="KW-1003">Cell membrane</keyword>
<name>A0A140G9I1_HELME</name>
<feature type="transmembrane region" description="Helical" evidence="8">
    <location>
        <begin position="540"/>
        <end position="564"/>
    </location>
</feature>
<evidence type="ECO:0000256" key="8">
    <source>
        <dbReference type="SAM" id="Phobius"/>
    </source>
</evidence>
<keyword evidence="5 8" id="KW-0472">Membrane</keyword>
<sequence>MLPTKVIADLFHYRTISSVIVLTCWPYFDRAKFIREINKYNIPVTISCDPAILDVVDPYKLQGVLYIPSPKILEHKIKQKYFSNWYKWMILNNTIPHFIQNARYDADILLLKPSPTYNNSSLETEDITIYDVYTHPRDDASVFLWAHWDLHAGLQVLFDKERIDRRRNLSKYPLKIAAPLGSYSNNTYNGGFLEYLMDMSIRERDSGVRIGYSSSSLIIEILNATEILLPTLLWSTEIHNSSMILELKYGSSELSGGVLRLMKERFEKLDYIMPIWPFHVGFTYLAERESSSNMFLEPFTVNVWWCCLILFLILAAAQKVTAKSKEEKEGAYIATLATFLQQDASAVPKGISGRWNFLVLSISAMLIHAYYTSAIVSALMSTGRSGPDSLRSLGDSKYAIASEDYDYMRYLMFDVKTNRDDLEYLKKRKLTPKFYQDVHAGVKLIQTGSTAYHTEYNQLYPHLKTFTDDQLCKLQYVDTVPEVLSWITTTKRGQWTNTFKVAGAWLQETGLAHRLVSRVRIKPPPCRAALLAERVNIHDIMPVLICTFAGAVISLILLGLELFVSKFKGKWLKKSSSDSIEVFDVDDPIY</sequence>
<evidence type="ECO:0000256" key="3">
    <source>
        <dbReference type="ARBA" id="ARBA00022692"/>
    </source>
</evidence>
<keyword evidence="6 9" id="KW-0675">Receptor</keyword>
<feature type="transmembrane region" description="Helical" evidence="8">
    <location>
        <begin position="298"/>
        <end position="317"/>
    </location>
</feature>
<comment type="subcellular location">
    <subcellularLocation>
        <location evidence="1">Cell membrane</location>
        <topology evidence="1">Multi-pass membrane protein</topology>
    </subcellularLocation>
</comment>
<reference evidence="9" key="1">
    <citation type="journal article" date="2016" name="BMC Genomics">
        <title>Genome-wide analysis of ionotropic receptors provides insight into their evolution in Heliconius butterflies.</title>
        <authorList>
            <person name="van Schooten B."/>
            <person name="Jiggins C.D."/>
            <person name="Briscoe A.D."/>
            <person name="Papa R."/>
        </authorList>
    </citation>
    <scope>NUCLEOTIDE SEQUENCE</scope>
</reference>